<dbReference type="InterPro" id="IPR002491">
    <property type="entry name" value="ABC_transptr_periplasmic_BD"/>
</dbReference>
<dbReference type="InterPro" id="IPR050902">
    <property type="entry name" value="ABC_Transporter_SBP"/>
</dbReference>
<keyword evidence="5" id="KW-1185">Reference proteome</keyword>
<gene>
    <name evidence="4" type="ORF">SAMN05421835_11542</name>
</gene>
<dbReference type="PANTHER" id="PTHR30535">
    <property type="entry name" value="VITAMIN B12-BINDING PROTEIN"/>
    <property type="match status" value="1"/>
</dbReference>
<evidence type="ECO:0000313" key="5">
    <source>
        <dbReference type="Proteomes" id="UP000199025"/>
    </source>
</evidence>
<dbReference type="PROSITE" id="PS50983">
    <property type="entry name" value="FE_B12_PBP"/>
    <property type="match status" value="1"/>
</dbReference>
<comment type="similarity">
    <text evidence="1">Belongs to the bacterial solute-binding protein 8 family.</text>
</comment>
<dbReference type="Gene3D" id="3.40.50.1980">
    <property type="entry name" value="Nitrogenase molybdenum iron protein domain"/>
    <property type="match status" value="2"/>
</dbReference>
<name>A0A1I3XE76_9PSEU</name>
<dbReference type="RefSeq" id="WP_091511310.1">
    <property type="nucleotide sequence ID" value="NZ_FORP01000015.1"/>
</dbReference>
<protein>
    <submittedName>
        <fullName evidence="4">Iron complex transport system substrate-binding protein</fullName>
    </submittedName>
</protein>
<dbReference type="EMBL" id="FORP01000015">
    <property type="protein sequence ID" value="SFK17659.1"/>
    <property type="molecule type" value="Genomic_DNA"/>
</dbReference>
<dbReference type="PANTHER" id="PTHR30535:SF7">
    <property type="entry name" value="IRON(III) DICITRATE-BINDING PROTEIN"/>
    <property type="match status" value="1"/>
</dbReference>
<keyword evidence="2" id="KW-0732">Signal</keyword>
<dbReference type="PROSITE" id="PS51257">
    <property type="entry name" value="PROKAR_LIPOPROTEIN"/>
    <property type="match status" value="1"/>
</dbReference>
<reference evidence="4 5" key="1">
    <citation type="submission" date="2016-10" db="EMBL/GenBank/DDBJ databases">
        <authorList>
            <person name="de Groot N.N."/>
        </authorList>
    </citation>
    <scope>NUCLEOTIDE SEQUENCE [LARGE SCALE GENOMIC DNA]</scope>
    <source>
        <strain evidence="4 5">DSM 44468</strain>
    </source>
</reference>
<accession>A0A1I3XE76</accession>
<dbReference type="Pfam" id="PF01497">
    <property type="entry name" value="Peripla_BP_2"/>
    <property type="match status" value="1"/>
</dbReference>
<dbReference type="SUPFAM" id="SSF53807">
    <property type="entry name" value="Helical backbone' metal receptor"/>
    <property type="match status" value="1"/>
</dbReference>
<dbReference type="AlphaFoldDB" id="A0A1I3XE76"/>
<feature type="domain" description="Fe/B12 periplasmic-binding" evidence="3">
    <location>
        <begin position="48"/>
        <end position="330"/>
    </location>
</feature>
<evidence type="ECO:0000259" key="3">
    <source>
        <dbReference type="PROSITE" id="PS50983"/>
    </source>
</evidence>
<evidence type="ECO:0000256" key="1">
    <source>
        <dbReference type="ARBA" id="ARBA00008814"/>
    </source>
</evidence>
<feature type="chain" id="PRO_5011566913" evidence="2">
    <location>
        <begin position="28"/>
        <end position="333"/>
    </location>
</feature>
<evidence type="ECO:0000313" key="4">
    <source>
        <dbReference type="EMBL" id="SFK17659.1"/>
    </source>
</evidence>
<proteinExistence type="inferred from homology"/>
<dbReference type="OrthoDB" id="9797850at2"/>
<sequence>MPVPRLPLVLLTALALAGCAAAPRAGAGPARTVDDCGRQVRVEKPPQRAVALNQGSAEILLSLGLGDRMVGTATWTDPVLPQLAADNARVPRLAENNPSFERVLDTDPDFVSASFVATLGTGGVATPERFEQLGVPAYVSPADCLKDNSGDGDGARTAPLTMDAIYTEIRDLAKLFDVEDRGERLVADLTARMHAATAGIDASHVRLMYWFANSESPYLAGCCGAPGIITTALGAQNVFADTHAEWPQINWETVAERDPDVIVLGDLTRRSQTAETGAAKIAFLESNPVTRNLTAVRNKRYVLLSGQALNPTIRTVDGVAQVAQALRAFGLVG</sequence>
<dbReference type="STRING" id="115433.SAMN05421835_11542"/>
<evidence type="ECO:0000256" key="2">
    <source>
        <dbReference type="SAM" id="SignalP"/>
    </source>
</evidence>
<organism evidence="4 5">
    <name type="scientific">Amycolatopsis sacchari</name>
    <dbReference type="NCBI Taxonomy" id="115433"/>
    <lineage>
        <taxon>Bacteria</taxon>
        <taxon>Bacillati</taxon>
        <taxon>Actinomycetota</taxon>
        <taxon>Actinomycetes</taxon>
        <taxon>Pseudonocardiales</taxon>
        <taxon>Pseudonocardiaceae</taxon>
        <taxon>Amycolatopsis</taxon>
    </lineage>
</organism>
<feature type="signal peptide" evidence="2">
    <location>
        <begin position="1"/>
        <end position="27"/>
    </location>
</feature>
<dbReference type="Proteomes" id="UP000199025">
    <property type="component" value="Unassembled WGS sequence"/>
</dbReference>